<evidence type="ECO:0000259" key="1">
    <source>
        <dbReference type="Pfam" id="PF18803"/>
    </source>
</evidence>
<dbReference type="OrthoDB" id="3004525at2759"/>
<evidence type="ECO:0000313" key="3">
    <source>
        <dbReference type="Proteomes" id="UP000006514"/>
    </source>
</evidence>
<sequence>DAGRRVWRCLDCIDQSPCCGTCLKGRHAQAPFHKVQKWNGLFFDRATLRECGLELHLGHDGRKCPESSTMRTIEMTIADVTGIHTLMVNPCCCRGIGEVAADDIEQLILARLFPATFSNPRTAYTFRLMEHWHLDILQGKKPVYDYWISLQRRTKETRAECSQSGYKNFARAGRYWRDLTSRKQSGQAQGIDTFLPPNRYPGSVAVICPTCPEPDFNLEPDW</sequence>
<feature type="non-terminal residue" evidence="2">
    <location>
        <position position="222"/>
    </location>
</feature>
<name>J0WPJ7_AURST</name>
<keyword evidence="3" id="KW-1185">Reference proteome</keyword>
<reference evidence="3" key="1">
    <citation type="journal article" date="2012" name="Science">
        <title>The Paleozoic origin of enzymatic lignin decomposition reconstructed from 31 fungal genomes.</title>
        <authorList>
            <person name="Floudas D."/>
            <person name="Binder M."/>
            <person name="Riley R."/>
            <person name="Barry K."/>
            <person name="Blanchette R.A."/>
            <person name="Henrissat B."/>
            <person name="Martinez A.T."/>
            <person name="Otillar R."/>
            <person name="Spatafora J.W."/>
            <person name="Yadav J.S."/>
            <person name="Aerts A."/>
            <person name="Benoit I."/>
            <person name="Boyd A."/>
            <person name="Carlson A."/>
            <person name="Copeland A."/>
            <person name="Coutinho P.M."/>
            <person name="de Vries R.P."/>
            <person name="Ferreira P."/>
            <person name="Findley K."/>
            <person name="Foster B."/>
            <person name="Gaskell J."/>
            <person name="Glotzer D."/>
            <person name="Gorecki P."/>
            <person name="Heitman J."/>
            <person name="Hesse C."/>
            <person name="Hori C."/>
            <person name="Igarashi K."/>
            <person name="Jurgens J.A."/>
            <person name="Kallen N."/>
            <person name="Kersten P."/>
            <person name="Kohler A."/>
            <person name="Kuees U."/>
            <person name="Kumar T.K.A."/>
            <person name="Kuo A."/>
            <person name="LaButti K."/>
            <person name="Larrondo L.F."/>
            <person name="Lindquist E."/>
            <person name="Ling A."/>
            <person name="Lombard V."/>
            <person name="Lucas S."/>
            <person name="Lundell T."/>
            <person name="Martin R."/>
            <person name="McLaughlin D.J."/>
            <person name="Morgenstern I."/>
            <person name="Morin E."/>
            <person name="Murat C."/>
            <person name="Nagy L.G."/>
            <person name="Nolan M."/>
            <person name="Ohm R.A."/>
            <person name="Patyshakuliyeva A."/>
            <person name="Rokas A."/>
            <person name="Ruiz-Duenas F.J."/>
            <person name="Sabat G."/>
            <person name="Salamov A."/>
            <person name="Samejima M."/>
            <person name="Schmutz J."/>
            <person name="Slot J.C."/>
            <person name="St John F."/>
            <person name="Stenlid J."/>
            <person name="Sun H."/>
            <person name="Sun S."/>
            <person name="Syed K."/>
            <person name="Tsang A."/>
            <person name="Wiebenga A."/>
            <person name="Young D."/>
            <person name="Pisabarro A."/>
            <person name="Eastwood D.C."/>
            <person name="Martin F."/>
            <person name="Cullen D."/>
            <person name="Grigoriev I.V."/>
            <person name="Hibbett D.S."/>
        </authorList>
    </citation>
    <scope>NUCLEOTIDE SEQUENCE [LARGE SCALE GENOMIC DNA]</scope>
    <source>
        <strain evidence="3">TFB10046</strain>
    </source>
</reference>
<dbReference type="InParanoid" id="J0WPJ7"/>
<dbReference type="KEGG" id="adl:AURDEDRAFT_28973"/>
<organism evidence="2 3">
    <name type="scientific">Auricularia subglabra (strain TFB-10046 / SS5)</name>
    <name type="common">White-rot fungus</name>
    <name type="synonym">Auricularia delicata (strain TFB10046)</name>
    <dbReference type="NCBI Taxonomy" id="717982"/>
    <lineage>
        <taxon>Eukaryota</taxon>
        <taxon>Fungi</taxon>
        <taxon>Dikarya</taxon>
        <taxon>Basidiomycota</taxon>
        <taxon>Agaricomycotina</taxon>
        <taxon>Agaricomycetes</taxon>
        <taxon>Auriculariales</taxon>
        <taxon>Auriculariaceae</taxon>
        <taxon>Auricularia</taxon>
    </lineage>
</organism>
<dbReference type="InterPro" id="IPR041457">
    <property type="entry name" value="CxC2_KDZ-assoc"/>
</dbReference>
<proteinExistence type="predicted"/>
<dbReference type="Proteomes" id="UP000006514">
    <property type="component" value="Unassembled WGS sequence"/>
</dbReference>
<dbReference type="Pfam" id="PF18803">
    <property type="entry name" value="CxC2"/>
    <property type="match status" value="1"/>
</dbReference>
<protein>
    <recommendedName>
        <fullName evidence="1">CxC2-like cysteine cluster KDZ transposase-associated domain-containing protein</fullName>
    </recommendedName>
</protein>
<evidence type="ECO:0000313" key="2">
    <source>
        <dbReference type="EMBL" id="EJD33797.1"/>
    </source>
</evidence>
<feature type="domain" description="CxC2-like cysteine cluster KDZ transposase-associated" evidence="1">
    <location>
        <begin position="48"/>
        <end position="157"/>
    </location>
</feature>
<feature type="non-terminal residue" evidence="2">
    <location>
        <position position="1"/>
    </location>
</feature>
<dbReference type="EMBL" id="JH688081">
    <property type="protein sequence ID" value="EJD33797.1"/>
    <property type="molecule type" value="Genomic_DNA"/>
</dbReference>
<accession>J0WPJ7</accession>
<dbReference type="OMA" id="RGHINDG"/>
<dbReference type="AlphaFoldDB" id="J0WPJ7"/>
<gene>
    <name evidence="2" type="ORF">AURDEDRAFT_28973</name>
</gene>